<gene>
    <name evidence="3" type="ORF">FLK61_41520</name>
</gene>
<sequence>MSPWAKDYVQLASDLSLVQGRANAMFAPKDRATRAENSQIIYNLLVTK</sequence>
<keyword evidence="1" id="KW-0732">Signal</keyword>
<reference evidence="4" key="1">
    <citation type="submission" date="2019-07" db="EMBL/GenBank/DDBJ databases">
        <title>Bacillus alkalisoli sp. nov. isolated from saline soil.</title>
        <authorList>
            <person name="Sun J.-Q."/>
            <person name="Xu L."/>
        </authorList>
    </citation>
    <scope>NUCLEOTIDE SEQUENCE [LARGE SCALE GENOMIC DNA]</scope>
    <source>
        <strain evidence="4">M4U3P1</strain>
    </source>
</reference>
<evidence type="ECO:0000313" key="4">
    <source>
        <dbReference type="Proteomes" id="UP000318138"/>
    </source>
</evidence>
<dbReference type="PROSITE" id="PS51272">
    <property type="entry name" value="SLH"/>
    <property type="match status" value="1"/>
</dbReference>
<dbReference type="Proteomes" id="UP000318138">
    <property type="component" value="Chromosome"/>
</dbReference>
<feature type="domain" description="SLH" evidence="2">
    <location>
        <begin position="1"/>
        <end position="48"/>
    </location>
</feature>
<evidence type="ECO:0000313" key="3">
    <source>
        <dbReference type="EMBL" id="QKS73072.1"/>
    </source>
</evidence>
<proteinExistence type="predicted"/>
<accession>A0A859FJV3</accession>
<dbReference type="KEGG" id="psua:FLK61_41520"/>
<dbReference type="InterPro" id="IPR001119">
    <property type="entry name" value="SLH_dom"/>
</dbReference>
<keyword evidence="4" id="KW-1185">Reference proteome</keyword>
<dbReference type="AlphaFoldDB" id="A0A859FJV3"/>
<dbReference type="EMBL" id="CP041372">
    <property type="protein sequence ID" value="QKS73072.1"/>
    <property type="molecule type" value="Genomic_DNA"/>
</dbReference>
<organism evidence="3 4">
    <name type="scientific">Paenalkalicoccus suaedae</name>
    <dbReference type="NCBI Taxonomy" id="2592382"/>
    <lineage>
        <taxon>Bacteria</taxon>
        <taxon>Bacillati</taxon>
        <taxon>Bacillota</taxon>
        <taxon>Bacilli</taxon>
        <taxon>Bacillales</taxon>
        <taxon>Bacillaceae</taxon>
        <taxon>Paenalkalicoccus</taxon>
    </lineage>
</organism>
<protein>
    <submittedName>
        <fullName evidence="3">S-layer homology domain-containing protein</fullName>
    </submittedName>
</protein>
<evidence type="ECO:0000256" key="1">
    <source>
        <dbReference type="ARBA" id="ARBA00022729"/>
    </source>
</evidence>
<dbReference type="Pfam" id="PF00395">
    <property type="entry name" value="SLH"/>
    <property type="match status" value="1"/>
</dbReference>
<evidence type="ECO:0000259" key="2">
    <source>
        <dbReference type="PROSITE" id="PS51272"/>
    </source>
</evidence>
<name>A0A859FJV3_9BACI</name>